<dbReference type="InterPro" id="IPR011059">
    <property type="entry name" value="Metal-dep_hydrolase_composite"/>
</dbReference>
<evidence type="ECO:0000256" key="1">
    <source>
        <dbReference type="ARBA" id="ARBA00022801"/>
    </source>
</evidence>
<dbReference type="InterPro" id="IPR050287">
    <property type="entry name" value="MTA/SAH_deaminase"/>
</dbReference>
<evidence type="ECO:0000313" key="4">
    <source>
        <dbReference type="Proteomes" id="UP000199158"/>
    </source>
</evidence>
<dbReference type="Gene3D" id="3.20.20.140">
    <property type="entry name" value="Metal-dependent hydrolases"/>
    <property type="match status" value="1"/>
</dbReference>
<keyword evidence="1" id="KW-0378">Hydrolase</keyword>
<accession>A0A1H8D5H4</accession>
<evidence type="ECO:0000259" key="2">
    <source>
        <dbReference type="Pfam" id="PF01979"/>
    </source>
</evidence>
<dbReference type="InterPro" id="IPR006680">
    <property type="entry name" value="Amidohydro-rel"/>
</dbReference>
<organism evidence="3 4">
    <name type="scientific">Hydrogenoanaerobacterium saccharovorans</name>
    <dbReference type="NCBI Taxonomy" id="474960"/>
    <lineage>
        <taxon>Bacteria</taxon>
        <taxon>Bacillati</taxon>
        <taxon>Bacillota</taxon>
        <taxon>Clostridia</taxon>
        <taxon>Eubacteriales</taxon>
        <taxon>Oscillospiraceae</taxon>
        <taxon>Hydrogenoanaerobacterium</taxon>
    </lineage>
</organism>
<dbReference type="SUPFAM" id="SSF51556">
    <property type="entry name" value="Metallo-dependent hydrolases"/>
    <property type="match status" value="1"/>
</dbReference>
<dbReference type="PANTHER" id="PTHR43794:SF11">
    <property type="entry name" value="AMIDOHYDROLASE-RELATED DOMAIN-CONTAINING PROTEIN"/>
    <property type="match status" value="1"/>
</dbReference>
<name>A0A1H8D5H4_9FIRM</name>
<reference evidence="3 4" key="1">
    <citation type="submission" date="2016-10" db="EMBL/GenBank/DDBJ databases">
        <authorList>
            <person name="de Groot N.N."/>
        </authorList>
    </citation>
    <scope>NUCLEOTIDE SEQUENCE [LARGE SCALE GENOMIC DNA]</scope>
    <source>
        <strain evidence="3 4">CGMCC 1.5070</strain>
    </source>
</reference>
<evidence type="ECO:0000313" key="3">
    <source>
        <dbReference type="EMBL" id="SEN02479.1"/>
    </source>
</evidence>
<dbReference type="STRING" id="474960.SAMN05216180_2525"/>
<dbReference type="PANTHER" id="PTHR43794">
    <property type="entry name" value="AMINOHYDROLASE SSNA-RELATED"/>
    <property type="match status" value="1"/>
</dbReference>
<dbReference type="Gene3D" id="2.30.40.10">
    <property type="entry name" value="Urease, subunit C, domain 1"/>
    <property type="match status" value="1"/>
</dbReference>
<dbReference type="CDD" id="cd01298">
    <property type="entry name" value="ATZ_TRZ_like"/>
    <property type="match status" value="1"/>
</dbReference>
<dbReference type="GO" id="GO:0016810">
    <property type="term" value="F:hydrolase activity, acting on carbon-nitrogen (but not peptide) bonds"/>
    <property type="evidence" value="ECO:0007669"/>
    <property type="project" value="InterPro"/>
</dbReference>
<dbReference type="InterPro" id="IPR032466">
    <property type="entry name" value="Metal_Hydrolase"/>
</dbReference>
<gene>
    <name evidence="3" type="ORF">SAMN05216180_2525</name>
</gene>
<dbReference type="OrthoDB" id="9807210at2"/>
<dbReference type="Proteomes" id="UP000199158">
    <property type="component" value="Unassembled WGS sequence"/>
</dbReference>
<protein>
    <submittedName>
        <fullName evidence="3">5-methylthioadenosine/S-adenosylhomocysteine deaminase</fullName>
    </submittedName>
</protein>
<dbReference type="Pfam" id="PF01979">
    <property type="entry name" value="Amidohydro_1"/>
    <property type="match status" value="1"/>
</dbReference>
<dbReference type="AlphaFoldDB" id="A0A1H8D5H4"/>
<feature type="domain" description="Amidohydrolase-related" evidence="2">
    <location>
        <begin position="51"/>
        <end position="401"/>
    </location>
</feature>
<dbReference type="RefSeq" id="WP_092755699.1">
    <property type="nucleotide sequence ID" value="NZ_FOCG01000002.1"/>
</dbReference>
<dbReference type="SUPFAM" id="SSF51338">
    <property type="entry name" value="Composite domain of metallo-dependent hydrolases"/>
    <property type="match status" value="1"/>
</dbReference>
<sequence>MLFKNITVIDENYEAQEHLNVVTEGKKITYIGKEMPENYNGEIYDGNNKVAMPGFFNIHCHVPMTLIRGYGEGLPLHRWLTERMFPFEALLTPEDMYWGSLLGMAEMIASGAVSFTDMYMEMDGISKAVEEAGMKANLSHGCSAFSDDVHFTDINGYKGIHYLMDYVKNANHDRIIGDASLHAEYTSTETLVREIAEFAKENHLHMHTHISETQKEHNECKQRRGGLTPIQFFNKCGVFDVPATAAHCVWIEGEDFDIMAQKGVTACHCPSSNLKLGSGIAPVKKMLEKGIRVGIGTDGAASNNNLNSLEEVNLASILQKGANNDPLFLGPKQLLELACRNGALSQGRADCGSIKMGNRADIVIYDLDKPHLQPVFDVLSNIMYSAQSNDICLSMIDGNIVYKNGVFTDIDLEKVMFHANRIKEEKLAQLK</sequence>
<dbReference type="EMBL" id="FOCG01000002">
    <property type="protein sequence ID" value="SEN02479.1"/>
    <property type="molecule type" value="Genomic_DNA"/>
</dbReference>
<keyword evidence="4" id="KW-1185">Reference proteome</keyword>
<proteinExistence type="predicted"/>